<keyword evidence="3" id="KW-1185">Reference proteome</keyword>
<dbReference type="Proteomes" id="UP000501053">
    <property type="component" value="Chromosome"/>
</dbReference>
<accession>A0A6F8XG53</accession>
<dbReference type="RefSeq" id="WP_172515244.1">
    <property type="nucleotide sequence ID" value="NZ_AP022869.1"/>
</dbReference>
<feature type="region of interest" description="Disordered" evidence="1">
    <location>
        <begin position="1"/>
        <end position="26"/>
    </location>
</feature>
<sequence>MTSAENSPAVAVTTGEAQGNTSHEKNSTVTAVLTIITSTKPERLTKRYRLADDGELLKDPGGDMSQGSAAVESVDSLATFARLLQSLKTNQALAYGRPERLNTGLVSKRRWLEAGRPDDPIPRSKEHFSWPAGAGVMMADYDPGDGEKTLTRDDLLTSLHEALPALADVAALWWPSSSSHIVNTETGDDLTVLRGQRLYWLALDARDIERAGKALQTYLWAAGHGWVEVGAAGQRLKRTLLDASVYQANRLDFAAGAECIPPLAQQRGEPVPVGGAVAVLDTQTVIPDPDPTTLAAAEKNRVAAMLAAKSEADMVQADYIETRASEMAGSEASAETLEQSRETVNRALNHAVLAGDFPIMLVADNGSQQPLTVGDVLDNPERYHNSLTLDPIEPEYQGGKTVGKLYLMGARPRLYSFAHGGKTYKLSRPPARVELVKGRTVEAVEQVLGIMRRAPDVFDFGGPLVTATDGRVYPLDEHALKHWLGGATQFWRWQRLKNDAMIEVLEDPPVSVAKALLSLGERRALKSLNAIITAPTLRLDGSLLNRPGYDEATGLLLEVEGDEIHPVPMYPTGEQVETALERLMLPFADFPLVGPVDKGVLLAALLTAAIRPVLPTAPAVGFDAPTQGSGKTLLAKCVAVLALGEVPTIWPHTHARDDEEIRKRIMTILMTGTRAVIWDNVIGVFDSAALAGALTSQHYSDRILGRTGHANVPNKSLWLLTGNNLTLAGDLPRRVLKCRIDPETDRPFARQFDLDPEAYCQQHRQRMIADALTIIRGWLASGDVPAPGNMASFEVWDLMVRQPVAWVARHFDLLGEYTDPMEAVDAAQAADPEQEQLDALLCSLADVFGSDPFTAKDVKKIHDNYHDPQLKDFALPDAEQALAETISEFKTARQLTTRAVGNVLKFRADRVVNGRRLRRRNGRGGIAAWVIENV</sequence>
<evidence type="ECO:0000313" key="2">
    <source>
        <dbReference type="EMBL" id="BCB72390.1"/>
    </source>
</evidence>
<feature type="compositionally biased region" description="Polar residues" evidence="1">
    <location>
        <begin position="15"/>
        <end position="26"/>
    </location>
</feature>
<dbReference type="EMBL" id="AP022869">
    <property type="protein sequence ID" value="BCB72390.1"/>
    <property type="molecule type" value="Genomic_DNA"/>
</dbReference>
<reference evidence="2 3" key="1">
    <citation type="submission" date="2020-03" db="EMBL/GenBank/DDBJ databases">
        <title>Complete Genome Sequence of Halomonas meridiana strain Eplume2, isolated from hydrothermal-plume in the north east Pacific Ocean.</title>
        <authorList>
            <person name="Kurihara Y."/>
            <person name="Kawai S."/>
            <person name="Sakai A."/>
            <person name="Galipon J."/>
            <person name="Arakawa K."/>
        </authorList>
    </citation>
    <scope>NUCLEOTIDE SEQUENCE [LARGE SCALE GENOMIC DNA]</scope>
    <source>
        <strain evidence="2 3">Eplume2</strain>
    </source>
</reference>
<proteinExistence type="predicted"/>
<protein>
    <submittedName>
        <fullName evidence="2">Uncharacterized protein</fullName>
    </submittedName>
</protein>
<name>A0A6F8XG53_9GAMM</name>
<evidence type="ECO:0000313" key="3">
    <source>
        <dbReference type="Proteomes" id="UP000501053"/>
    </source>
</evidence>
<organism evidence="2 3">
    <name type="scientific">Vreelandella aquamarina</name>
    <dbReference type="NCBI Taxonomy" id="77097"/>
    <lineage>
        <taxon>Bacteria</taxon>
        <taxon>Pseudomonadati</taxon>
        <taxon>Pseudomonadota</taxon>
        <taxon>Gammaproteobacteria</taxon>
        <taxon>Oceanospirillales</taxon>
        <taxon>Halomonadaceae</taxon>
        <taxon>Vreelandella</taxon>
    </lineage>
</organism>
<dbReference type="AlphaFoldDB" id="A0A6F8XG53"/>
<evidence type="ECO:0000256" key="1">
    <source>
        <dbReference type="SAM" id="MobiDB-lite"/>
    </source>
</evidence>
<gene>
    <name evidence="2" type="ORF">HMEPL2_27410</name>
</gene>